<keyword evidence="3" id="KW-1185">Reference proteome</keyword>
<dbReference type="Proteomes" id="UP001172159">
    <property type="component" value="Unassembled WGS sequence"/>
</dbReference>
<protein>
    <submittedName>
        <fullName evidence="2">Uncharacterized protein</fullName>
    </submittedName>
</protein>
<evidence type="ECO:0000313" key="3">
    <source>
        <dbReference type="Proteomes" id="UP001172159"/>
    </source>
</evidence>
<sequence length="427" mass="48843">MSTTTPTAASFSSPILDKMEKYNIDFDPIIGTPIFKYFALIEPLIHRRRCCKCTNRLVDLAWTALQRYIAADRASGVLSADDSYPSRIVSLGWHCHTDDSRNTEIDQNLCGCHGLVIYTTFSGPERPLDVVYAFNVYQCLAENSWADEVEKLIGFLGSDKPEEWSMDQLKLWLVLAGAYTNYDAVNGRDVPTWLLNHRRLMNLRQEEILAKFEQNPELTTNQDFRDMHSSYHTQCFPCYAPLGLGSPANDPFQASLPDDLEDQRNVGTFFWATFAHADNRGLQNILAGNGSNIPFEDFAKVGMKTAYQQSVDRDNWSTNLREKLMNFSKENGWVDSDLRFLVRDICQPWRQGQNSRKRDSEAQTNAEKGPEAIITEYFDLFRWSLARVFGDNMTELPESYVTDYESDADYEYDSDSDSDADSVFDDM</sequence>
<name>A0AA40EHQ9_9PEZI</name>
<reference evidence="2" key="1">
    <citation type="submission" date="2023-06" db="EMBL/GenBank/DDBJ databases">
        <title>Genome-scale phylogeny and comparative genomics of the fungal order Sordariales.</title>
        <authorList>
            <consortium name="Lawrence Berkeley National Laboratory"/>
            <person name="Hensen N."/>
            <person name="Bonometti L."/>
            <person name="Westerberg I."/>
            <person name="Brannstrom I.O."/>
            <person name="Guillou S."/>
            <person name="Cros-Aarteil S."/>
            <person name="Calhoun S."/>
            <person name="Haridas S."/>
            <person name="Kuo A."/>
            <person name="Mondo S."/>
            <person name="Pangilinan J."/>
            <person name="Riley R."/>
            <person name="Labutti K."/>
            <person name="Andreopoulos B."/>
            <person name="Lipzen A."/>
            <person name="Chen C."/>
            <person name="Yanf M."/>
            <person name="Daum C."/>
            <person name="Ng V."/>
            <person name="Clum A."/>
            <person name="Steindorff A."/>
            <person name="Ohm R."/>
            <person name="Martin F."/>
            <person name="Silar P."/>
            <person name="Natvig D."/>
            <person name="Lalanne C."/>
            <person name="Gautier V."/>
            <person name="Ament-Velasquez S.L."/>
            <person name="Kruys A."/>
            <person name="Hutchinson M.I."/>
            <person name="Powell A.J."/>
            <person name="Barry K."/>
            <person name="Miller A.N."/>
            <person name="Grigoriev I.V."/>
            <person name="Debuchy R."/>
            <person name="Gladieux P."/>
            <person name="Thoren M.H."/>
            <person name="Johannesson H."/>
        </authorList>
    </citation>
    <scope>NUCLEOTIDE SEQUENCE</scope>
    <source>
        <strain evidence="2">CBS 540.89</strain>
    </source>
</reference>
<evidence type="ECO:0000256" key="1">
    <source>
        <dbReference type="SAM" id="MobiDB-lite"/>
    </source>
</evidence>
<evidence type="ECO:0000313" key="2">
    <source>
        <dbReference type="EMBL" id="KAK0736428.1"/>
    </source>
</evidence>
<accession>A0AA40EHQ9</accession>
<proteinExistence type="predicted"/>
<gene>
    <name evidence="2" type="ORF">B0T21DRAFT_348495</name>
</gene>
<dbReference type="AlphaFoldDB" id="A0AA40EHQ9"/>
<feature type="region of interest" description="Disordered" evidence="1">
    <location>
        <begin position="407"/>
        <end position="427"/>
    </location>
</feature>
<organism evidence="2 3">
    <name type="scientific">Apiosordaria backusii</name>
    <dbReference type="NCBI Taxonomy" id="314023"/>
    <lineage>
        <taxon>Eukaryota</taxon>
        <taxon>Fungi</taxon>
        <taxon>Dikarya</taxon>
        <taxon>Ascomycota</taxon>
        <taxon>Pezizomycotina</taxon>
        <taxon>Sordariomycetes</taxon>
        <taxon>Sordariomycetidae</taxon>
        <taxon>Sordariales</taxon>
        <taxon>Lasiosphaeriaceae</taxon>
        <taxon>Apiosordaria</taxon>
    </lineage>
</organism>
<comment type="caution">
    <text evidence="2">The sequence shown here is derived from an EMBL/GenBank/DDBJ whole genome shotgun (WGS) entry which is preliminary data.</text>
</comment>
<dbReference type="EMBL" id="JAUKTV010000006">
    <property type="protein sequence ID" value="KAK0736428.1"/>
    <property type="molecule type" value="Genomic_DNA"/>
</dbReference>